<gene>
    <name evidence="4" type="ORF">SAMN05518684_10659</name>
</gene>
<keyword evidence="1" id="KW-1133">Transmembrane helix</keyword>
<evidence type="ECO:0000313" key="4">
    <source>
        <dbReference type="EMBL" id="SES00161.1"/>
    </source>
</evidence>
<dbReference type="AlphaFoldDB" id="A0A1H9TT43"/>
<feature type="domain" description="Sigma factor regulator C-terminal" evidence="2">
    <location>
        <begin position="192"/>
        <end position="368"/>
    </location>
</feature>
<evidence type="ECO:0000259" key="3">
    <source>
        <dbReference type="Pfam" id="PF13800"/>
    </source>
</evidence>
<dbReference type="Pfam" id="PF13800">
    <property type="entry name" value="Sigma_reg_N"/>
    <property type="match status" value="1"/>
</dbReference>
<evidence type="ECO:0000259" key="2">
    <source>
        <dbReference type="Pfam" id="PF13791"/>
    </source>
</evidence>
<protein>
    <submittedName>
        <fullName evidence="4">Sigma factor regulator N-terminal</fullName>
    </submittedName>
</protein>
<accession>A0A1H9TT43</accession>
<evidence type="ECO:0000256" key="1">
    <source>
        <dbReference type="SAM" id="Phobius"/>
    </source>
</evidence>
<dbReference type="STRING" id="1601833.SAMN05518684_10659"/>
<keyword evidence="1" id="KW-0812">Transmembrane</keyword>
<organism evidence="4 5">
    <name type="scientific">Salipaludibacillus aurantiacus</name>
    <dbReference type="NCBI Taxonomy" id="1601833"/>
    <lineage>
        <taxon>Bacteria</taxon>
        <taxon>Bacillati</taxon>
        <taxon>Bacillota</taxon>
        <taxon>Bacilli</taxon>
        <taxon>Bacillales</taxon>
        <taxon>Bacillaceae</taxon>
    </lineage>
</organism>
<feature type="domain" description="Sigma factor regulator N-terminal" evidence="3">
    <location>
        <begin position="55"/>
        <end position="141"/>
    </location>
</feature>
<reference evidence="5" key="1">
    <citation type="submission" date="2016-10" db="EMBL/GenBank/DDBJ databases">
        <authorList>
            <person name="Varghese N."/>
            <person name="Submissions S."/>
        </authorList>
    </citation>
    <scope>NUCLEOTIDE SEQUENCE [LARGE SCALE GENOMIC DNA]</scope>
    <source>
        <strain evidence="5">S9</strain>
    </source>
</reference>
<dbReference type="OrthoDB" id="2730366at2"/>
<dbReference type="InterPro" id="IPR029101">
    <property type="entry name" value="Sigma_reg_N"/>
</dbReference>
<evidence type="ECO:0000313" key="5">
    <source>
        <dbReference type="Proteomes" id="UP000198571"/>
    </source>
</evidence>
<name>A0A1H9TT43_9BACI</name>
<dbReference type="RefSeq" id="WP_093050568.1">
    <property type="nucleotide sequence ID" value="NZ_FOGT01000006.1"/>
</dbReference>
<feature type="transmembrane region" description="Helical" evidence="1">
    <location>
        <begin position="65"/>
        <end position="90"/>
    </location>
</feature>
<sequence>MSEDFRKKLEAYERGEISENEMEEMKKELEKFKSYRDHLDKMENKEKEKKAGGSRNKKWKKRLRTAFIAFALFLVLSIVSSVLTALYYSWGDPSRADNYRNVIDHTLTVTDPYGYLGATSTNASPFFGLKTTRELNKQVGHDIIKAGDMKVNFRFSLMSFPERHDTGNVSQNNPVFVLPEAQGWELAEWDKLEQLAVGTVVSAFVSFAELQGTEEVFQLFEDKEIDITWLAVNTGVEAEDEWDEGIVFDPVGFPSFPIWHEDDMILDFREEEKGLFGSRIVSESFSSPDYNAGEGEVLHKQFLKTLYFLQEHERKANNLYFGDLKLSERIDFLENYGVFHYGAVITGPTKEILQLQGEPLITRMEVDEVSFWNWME</sequence>
<dbReference type="EMBL" id="FOGT01000006">
    <property type="protein sequence ID" value="SES00161.1"/>
    <property type="molecule type" value="Genomic_DNA"/>
</dbReference>
<keyword evidence="1" id="KW-0472">Membrane</keyword>
<dbReference type="InterPro" id="IPR025672">
    <property type="entry name" value="Sigma_reg_C_dom"/>
</dbReference>
<dbReference type="Proteomes" id="UP000198571">
    <property type="component" value="Unassembled WGS sequence"/>
</dbReference>
<proteinExistence type="predicted"/>
<dbReference type="Pfam" id="PF13791">
    <property type="entry name" value="Sigma_reg_C"/>
    <property type="match status" value="1"/>
</dbReference>
<keyword evidence="5" id="KW-1185">Reference proteome</keyword>